<comment type="catalytic activity">
    <reaction evidence="1">
        <text>ATP + protein L-histidine = ADP + protein N-phospho-L-histidine.</text>
        <dbReference type="EC" id="2.7.13.3"/>
    </reaction>
</comment>
<evidence type="ECO:0000259" key="5">
    <source>
        <dbReference type="PROSITE" id="PS50109"/>
    </source>
</evidence>
<proteinExistence type="predicted"/>
<keyword evidence="4" id="KW-1133">Transmembrane helix</keyword>
<feature type="transmembrane region" description="Helical" evidence="4">
    <location>
        <begin position="7"/>
        <end position="26"/>
    </location>
</feature>
<dbReference type="PROSITE" id="PS50109">
    <property type="entry name" value="HIS_KIN"/>
    <property type="match status" value="1"/>
</dbReference>
<dbReference type="EC" id="2.7.13.3" evidence="2"/>
<accession>A0ABU0MTS8</accession>
<sequence>MLGAVPNLRPLIAAINMTAIGAVFLFDAVTPADNVSVCFAYTIPIVLSILEGGRRTMAYTACAIVLTALGSFIQPPDDRISLVFVANRLIAAFTLCMMALLVRYRLAIEAGLQAMLDRQREQTDRQRRFIRMLSHEVRTPLTVMDGHAYRLIKRGPALSADEVQRRAQTIRTAAARIDGVIASVLTMSAMGTEQMAPTLRPVDLRTLLDGLAQAASEGGTVISCDLDRLPGHLDADPLLLTQAFENLIGNAIKYAPAASPITVSGACEEGEAVVRITDRGSGIAPPDLPQVFTPYFRGANSRNVPGAGIGLHLVSCVIAAHGGTVSLDSRVGQGTTATIRLPLRSPSTPS</sequence>
<dbReference type="PANTHER" id="PTHR43547:SF2">
    <property type="entry name" value="HYBRID SIGNAL TRANSDUCTION HISTIDINE KINASE C"/>
    <property type="match status" value="1"/>
</dbReference>
<dbReference type="SMART" id="SM00387">
    <property type="entry name" value="HATPase_c"/>
    <property type="match status" value="1"/>
</dbReference>
<dbReference type="InterPro" id="IPR003594">
    <property type="entry name" value="HATPase_dom"/>
</dbReference>
<dbReference type="Gene3D" id="3.30.565.10">
    <property type="entry name" value="Histidine kinase-like ATPase, C-terminal domain"/>
    <property type="match status" value="1"/>
</dbReference>
<dbReference type="Pfam" id="PF02518">
    <property type="entry name" value="HATPase_c"/>
    <property type="match status" value="1"/>
</dbReference>
<dbReference type="GO" id="GO:0016301">
    <property type="term" value="F:kinase activity"/>
    <property type="evidence" value="ECO:0007669"/>
    <property type="project" value="UniProtKB-KW"/>
</dbReference>
<organism evidence="6 7">
    <name type="scientific">Azospirillum picis</name>
    <dbReference type="NCBI Taxonomy" id="488438"/>
    <lineage>
        <taxon>Bacteria</taxon>
        <taxon>Pseudomonadati</taxon>
        <taxon>Pseudomonadota</taxon>
        <taxon>Alphaproteobacteria</taxon>
        <taxon>Rhodospirillales</taxon>
        <taxon>Azospirillaceae</taxon>
        <taxon>Azospirillum</taxon>
    </lineage>
</organism>
<feature type="transmembrane region" description="Helical" evidence="4">
    <location>
        <begin position="80"/>
        <end position="102"/>
    </location>
</feature>
<protein>
    <recommendedName>
        <fullName evidence="2">histidine kinase</fullName>
        <ecNumber evidence="2">2.7.13.3</ecNumber>
    </recommendedName>
</protein>
<keyword evidence="6" id="KW-0418">Kinase</keyword>
<dbReference type="Pfam" id="PF00512">
    <property type="entry name" value="HisKA"/>
    <property type="match status" value="1"/>
</dbReference>
<dbReference type="Proteomes" id="UP001244552">
    <property type="component" value="Unassembled WGS sequence"/>
</dbReference>
<comment type="caution">
    <text evidence="6">The sequence shown here is derived from an EMBL/GenBank/DDBJ whole genome shotgun (WGS) entry which is preliminary data.</text>
</comment>
<reference evidence="6 7" key="1">
    <citation type="submission" date="2023-07" db="EMBL/GenBank/DDBJ databases">
        <title>Genomic Encyclopedia of Type Strains, Phase IV (KMG-IV): sequencing the most valuable type-strain genomes for metagenomic binning, comparative biology and taxonomic classification.</title>
        <authorList>
            <person name="Goeker M."/>
        </authorList>
    </citation>
    <scope>NUCLEOTIDE SEQUENCE [LARGE SCALE GENOMIC DNA]</scope>
    <source>
        <strain evidence="6 7">DSM 19922</strain>
    </source>
</reference>
<evidence type="ECO:0000256" key="2">
    <source>
        <dbReference type="ARBA" id="ARBA00012438"/>
    </source>
</evidence>
<dbReference type="InterPro" id="IPR036890">
    <property type="entry name" value="HATPase_C_sf"/>
</dbReference>
<dbReference type="PRINTS" id="PR00344">
    <property type="entry name" value="BCTRLSENSOR"/>
</dbReference>
<gene>
    <name evidence="6" type="ORF">QO018_005724</name>
</gene>
<keyword evidence="6" id="KW-0808">Transferase</keyword>
<dbReference type="SUPFAM" id="SSF55874">
    <property type="entry name" value="ATPase domain of HSP90 chaperone/DNA topoisomerase II/histidine kinase"/>
    <property type="match status" value="1"/>
</dbReference>
<dbReference type="RefSeq" id="WP_209990121.1">
    <property type="nucleotide sequence ID" value="NZ_JAGINO010000032.1"/>
</dbReference>
<dbReference type="InterPro" id="IPR005467">
    <property type="entry name" value="His_kinase_dom"/>
</dbReference>
<dbReference type="EMBL" id="JAUSVU010000032">
    <property type="protein sequence ID" value="MDQ0536826.1"/>
    <property type="molecule type" value="Genomic_DNA"/>
</dbReference>
<dbReference type="InterPro" id="IPR003661">
    <property type="entry name" value="HisK_dim/P_dom"/>
</dbReference>
<dbReference type="Gene3D" id="1.10.287.130">
    <property type="match status" value="1"/>
</dbReference>
<dbReference type="InterPro" id="IPR036097">
    <property type="entry name" value="HisK_dim/P_sf"/>
</dbReference>
<evidence type="ECO:0000313" key="7">
    <source>
        <dbReference type="Proteomes" id="UP001244552"/>
    </source>
</evidence>
<evidence type="ECO:0000313" key="6">
    <source>
        <dbReference type="EMBL" id="MDQ0536826.1"/>
    </source>
</evidence>
<keyword evidence="4" id="KW-0472">Membrane</keyword>
<evidence type="ECO:0000256" key="4">
    <source>
        <dbReference type="SAM" id="Phobius"/>
    </source>
</evidence>
<dbReference type="InterPro" id="IPR004358">
    <property type="entry name" value="Sig_transdc_His_kin-like_C"/>
</dbReference>
<evidence type="ECO:0000256" key="3">
    <source>
        <dbReference type="ARBA" id="ARBA00022553"/>
    </source>
</evidence>
<dbReference type="SUPFAM" id="SSF47384">
    <property type="entry name" value="Homodimeric domain of signal transducing histidine kinase"/>
    <property type="match status" value="1"/>
</dbReference>
<keyword evidence="4" id="KW-0812">Transmembrane</keyword>
<feature type="domain" description="Histidine kinase" evidence="5">
    <location>
        <begin position="132"/>
        <end position="345"/>
    </location>
</feature>
<keyword evidence="7" id="KW-1185">Reference proteome</keyword>
<dbReference type="CDD" id="cd00075">
    <property type="entry name" value="HATPase"/>
    <property type="match status" value="1"/>
</dbReference>
<keyword evidence="3" id="KW-0597">Phosphoprotein</keyword>
<dbReference type="CDD" id="cd00082">
    <property type="entry name" value="HisKA"/>
    <property type="match status" value="1"/>
</dbReference>
<dbReference type="SMART" id="SM00388">
    <property type="entry name" value="HisKA"/>
    <property type="match status" value="1"/>
</dbReference>
<feature type="transmembrane region" description="Helical" evidence="4">
    <location>
        <begin position="57"/>
        <end position="74"/>
    </location>
</feature>
<dbReference type="PANTHER" id="PTHR43547">
    <property type="entry name" value="TWO-COMPONENT HISTIDINE KINASE"/>
    <property type="match status" value="1"/>
</dbReference>
<name>A0ABU0MTS8_9PROT</name>
<evidence type="ECO:0000256" key="1">
    <source>
        <dbReference type="ARBA" id="ARBA00000085"/>
    </source>
</evidence>